<proteinExistence type="predicted"/>
<dbReference type="Pfam" id="PF05834">
    <property type="entry name" value="Lycopene_cycl"/>
    <property type="match status" value="1"/>
</dbReference>
<feature type="transmembrane region" description="Helical" evidence="1">
    <location>
        <begin position="307"/>
        <end position="336"/>
    </location>
</feature>
<evidence type="ECO:0000313" key="2">
    <source>
        <dbReference type="EMBL" id="CAA3707385.1"/>
    </source>
</evidence>
<name>A0A6S6RWG4_9GAMM</name>
<gene>
    <name evidence="2" type="primary">crtY</name>
    <name evidence="2" type="ORF">SISI_0188</name>
</gene>
<accession>A0A6S6RWG4</accession>
<keyword evidence="2" id="KW-0413">Isomerase</keyword>
<dbReference type="AlphaFoldDB" id="A0A6S6RWG4"/>
<comment type="caution">
    <text evidence="2">The sequence shown here is derived from an EMBL/GenBank/DDBJ whole genome shotgun (WGS) entry which is preliminary data.</text>
</comment>
<keyword evidence="1" id="KW-0812">Transmembrane</keyword>
<dbReference type="RefSeq" id="WP_183042971.1">
    <property type="nucleotide sequence ID" value="NZ_CACTJB010000002.1"/>
</dbReference>
<sequence>MLQNDIDFLILGGGCSGLSLAYYLSFLPNNFNILIIENKLLYNNDKTWCGWRINNHAFLSCCKTFWYSFYFKKANPYYSIITSSIPYENIRSIFFYKKVLNRIQNIYNIKSYNNKIINIKEYNGYVAVKLTNGKYKNARWVLDTTPKPINFSSYSPWKYQTFFGIELYSTKNFKFFSTPYLMNFYINKYLQYNQVNFIYILPLKTNNFLFEWTIFFSKDVFFIKTLFKFYLNLQIGKSNYQILREETGHIPMAYITNKTTLKNLAQIYGCYIRTSNGFSFHEIQKWAIKCAYNISINKKLILPKISYFFIFLDYIFMKTIELYPKISLLLLTNIFYKTNSDSLIYFFTNYYKFLDLLNILFFIKPKFFLLYTIFLNLFN</sequence>
<dbReference type="InterPro" id="IPR036188">
    <property type="entry name" value="FAD/NAD-bd_sf"/>
</dbReference>
<dbReference type="Proteomes" id="UP000560980">
    <property type="component" value="Unassembled WGS sequence"/>
</dbReference>
<reference evidence="2 3" key="1">
    <citation type="submission" date="2019-12" db="EMBL/GenBank/DDBJ databases">
        <authorList>
            <person name="Santos-Garcia D."/>
            <person name="Santos-Garcia D."/>
            <person name="Santos-Garcia D."/>
        </authorList>
    </citation>
    <scope>NUCLEOTIDE SEQUENCE [LARGE SCALE GENOMIC DNA]</scope>
    <source>
        <strain evidence="2">SiSi</strain>
    </source>
</reference>
<dbReference type="EC" id="5.5.1.19" evidence="2"/>
<dbReference type="Gene3D" id="3.50.50.60">
    <property type="entry name" value="FAD/NAD(P)-binding domain"/>
    <property type="match status" value="1"/>
</dbReference>
<protein>
    <submittedName>
        <fullName evidence="2">Lycopene cyclase</fullName>
        <ecNumber evidence="2">5.5.1.19</ecNumber>
    </submittedName>
</protein>
<keyword evidence="1" id="KW-0472">Membrane</keyword>
<dbReference type="SUPFAM" id="SSF51905">
    <property type="entry name" value="FAD/NAD(P)-binding domain"/>
    <property type="match status" value="1"/>
</dbReference>
<evidence type="ECO:0000256" key="1">
    <source>
        <dbReference type="SAM" id="Phobius"/>
    </source>
</evidence>
<evidence type="ECO:0000313" key="3">
    <source>
        <dbReference type="Proteomes" id="UP000560980"/>
    </source>
</evidence>
<keyword evidence="1" id="KW-1133">Transmembrane helix</keyword>
<dbReference type="EMBL" id="CACTJB010000002">
    <property type="protein sequence ID" value="CAA3707385.1"/>
    <property type="molecule type" value="Genomic_DNA"/>
</dbReference>
<feature type="transmembrane region" description="Helical" evidence="1">
    <location>
        <begin position="356"/>
        <end position="378"/>
    </location>
</feature>
<organism evidence="2 3">
    <name type="scientific">Candidatus Portiera aleyrodidarum</name>
    <name type="common">primary endosymbiont of Bemisia tabaci</name>
    <dbReference type="NCBI Taxonomy" id="91844"/>
    <lineage>
        <taxon>Bacteria</taxon>
        <taxon>Pseudomonadati</taxon>
        <taxon>Pseudomonadota</taxon>
        <taxon>Gammaproteobacteria</taxon>
        <taxon>Candidatus Johnevansiales</taxon>
        <taxon>Candidatus Johnevansiaceae</taxon>
        <taxon>Candidatus Portiera</taxon>
    </lineage>
</organism>
<dbReference type="GO" id="GO:0016853">
    <property type="term" value="F:isomerase activity"/>
    <property type="evidence" value="ECO:0007669"/>
    <property type="project" value="UniProtKB-KW"/>
</dbReference>